<evidence type="ECO:0000256" key="22">
    <source>
        <dbReference type="ARBA" id="ARBA00044632"/>
    </source>
</evidence>
<keyword evidence="10 25" id="KW-0863">Zinc-finger</keyword>
<feature type="compositionally biased region" description="Basic residues" evidence="26">
    <location>
        <begin position="1495"/>
        <end position="1505"/>
    </location>
</feature>
<dbReference type="SUPFAM" id="SSF57903">
    <property type="entry name" value="FYVE/PHD zinc finger"/>
    <property type="match status" value="1"/>
</dbReference>
<evidence type="ECO:0000256" key="14">
    <source>
        <dbReference type="ARBA" id="ARBA00022990"/>
    </source>
</evidence>
<feature type="region of interest" description="Disordered" evidence="26">
    <location>
        <begin position="755"/>
        <end position="774"/>
    </location>
</feature>
<evidence type="ECO:0000256" key="19">
    <source>
        <dbReference type="ARBA" id="ARBA00023268"/>
    </source>
</evidence>
<dbReference type="InterPro" id="IPR034732">
    <property type="entry name" value="EPHD"/>
</dbReference>
<evidence type="ECO:0000259" key="28">
    <source>
        <dbReference type="PROSITE" id="PS50016"/>
    </source>
</evidence>
<feature type="compositionally biased region" description="Acidic residues" evidence="26">
    <location>
        <begin position="464"/>
        <end position="474"/>
    </location>
</feature>
<dbReference type="InterPro" id="IPR001487">
    <property type="entry name" value="Bromodomain"/>
</dbReference>
<dbReference type="PANTHER" id="PTHR13793:SF85">
    <property type="entry name" value="PEREGRIN"/>
    <property type="match status" value="1"/>
</dbReference>
<dbReference type="Pfam" id="PF00439">
    <property type="entry name" value="Bromodomain"/>
    <property type="match status" value="1"/>
</dbReference>
<dbReference type="PROSITE" id="PS50157">
    <property type="entry name" value="ZINC_FINGER_C2H2_2"/>
    <property type="match status" value="1"/>
</dbReference>
<evidence type="ECO:0000256" key="23">
    <source>
        <dbReference type="ARBA" id="ARBA00073127"/>
    </source>
</evidence>
<dbReference type="InterPro" id="IPR011011">
    <property type="entry name" value="Znf_FYVE_PHD"/>
</dbReference>
<dbReference type="SUPFAM" id="SSF55945">
    <property type="entry name" value="TATA-box binding protein-like"/>
    <property type="match status" value="1"/>
</dbReference>
<dbReference type="Pfam" id="PF13831">
    <property type="entry name" value="PHD_2"/>
    <property type="match status" value="1"/>
</dbReference>
<dbReference type="STRING" id="246437.L9KL87"/>
<dbReference type="InterPro" id="IPR013083">
    <property type="entry name" value="Znf_RING/FYVE/PHD"/>
</dbReference>
<keyword evidence="19" id="KW-0511">Multifunctional enzyme</keyword>
<dbReference type="FunFam" id="3.30.40.10:FF:000007">
    <property type="entry name" value="Bromodomain containing 1, isoform CRA_b"/>
    <property type="match status" value="1"/>
</dbReference>
<dbReference type="Proteomes" id="UP000011518">
    <property type="component" value="Unassembled WGS sequence"/>
</dbReference>
<reference evidence="33" key="2">
    <citation type="journal article" date="2013" name="Nat. Commun.">
        <title>Genome of the Chinese tree shrew.</title>
        <authorList>
            <person name="Fan Y."/>
            <person name="Huang Z.Y."/>
            <person name="Cao C.C."/>
            <person name="Chen C.S."/>
            <person name="Chen Y.X."/>
            <person name="Fan D.D."/>
            <person name="He J."/>
            <person name="Hou H.L."/>
            <person name="Hu L."/>
            <person name="Hu X.T."/>
            <person name="Jiang X.T."/>
            <person name="Lai R."/>
            <person name="Lang Y.S."/>
            <person name="Liang B."/>
            <person name="Liao S.G."/>
            <person name="Mu D."/>
            <person name="Ma Y.Y."/>
            <person name="Niu Y.Y."/>
            <person name="Sun X.Q."/>
            <person name="Xia J.Q."/>
            <person name="Xiao J."/>
            <person name="Xiong Z.Q."/>
            <person name="Xu L."/>
            <person name="Yang L."/>
            <person name="Zhang Y."/>
            <person name="Zhao W."/>
            <person name="Zhao X.D."/>
            <person name="Zheng Y.T."/>
            <person name="Zhou J.M."/>
            <person name="Zhu Y.B."/>
            <person name="Zhang G.J."/>
            <person name="Wang J."/>
            <person name="Yao Y.G."/>
        </authorList>
    </citation>
    <scope>NUCLEOTIDE SEQUENCE [LARGE SCALE GENOMIC DNA]</scope>
</reference>
<keyword evidence="6" id="KW-0597">Phosphoprotein</keyword>
<protein>
    <recommendedName>
        <fullName evidence="23">N-glycosylase/DNA lyase</fullName>
        <ecNumber evidence="5">4.2.99.18</ecNumber>
    </recommendedName>
</protein>
<dbReference type="GO" id="GO:0008270">
    <property type="term" value="F:zinc ion binding"/>
    <property type="evidence" value="ECO:0007669"/>
    <property type="project" value="UniProtKB-KW"/>
</dbReference>
<dbReference type="GO" id="GO:0006289">
    <property type="term" value="P:nucleotide-excision repair"/>
    <property type="evidence" value="ECO:0007669"/>
    <property type="project" value="InterPro"/>
</dbReference>
<dbReference type="InterPro" id="IPR050701">
    <property type="entry name" value="Histone_Mod_Regulator"/>
</dbReference>
<keyword evidence="33" id="KW-1185">Reference proteome</keyword>
<keyword evidence="18" id="KW-0539">Nucleus</keyword>
<feature type="region of interest" description="Disordered" evidence="26">
    <location>
        <begin position="118"/>
        <end position="177"/>
    </location>
</feature>
<dbReference type="InterPro" id="IPR042061">
    <property type="entry name" value="Peregrin_ePHD"/>
</dbReference>
<dbReference type="InterPro" id="IPR019786">
    <property type="entry name" value="Zinc_finger_PHD-type_CS"/>
</dbReference>
<evidence type="ECO:0000256" key="7">
    <source>
        <dbReference type="ARBA" id="ARBA00022723"/>
    </source>
</evidence>
<keyword evidence="12" id="KW-0862">Zinc</keyword>
<keyword evidence="13" id="KW-0156">Chromatin regulator</keyword>
<dbReference type="SUPFAM" id="SSF48150">
    <property type="entry name" value="DNA-glycosylase"/>
    <property type="match status" value="1"/>
</dbReference>
<evidence type="ECO:0000259" key="30">
    <source>
        <dbReference type="PROSITE" id="PS50812"/>
    </source>
</evidence>
<dbReference type="PROSITE" id="PS00028">
    <property type="entry name" value="ZINC_FINGER_C2H2_1"/>
    <property type="match status" value="1"/>
</dbReference>
<feature type="compositionally biased region" description="Acidic residues" evidence="26">
    <location>
        <begin position="119"/>
        <end position="130"/>
    </location>
</feature>
<dbReference type="InterPro" id="IPR001965">
    <property type="entry name" value="Znf_PHD"/>
</dbReference>
<dbReference type="Gene3D" id="1.20.920.10">
    <property type="entry name" value="Bromodomain-like"/>
    <property type="match status" value="1"/>
</dbReference>
<dbReference type="PROSITE" id="PS50014">
    <property type="entry name" value="BROMODOMAIN_2"/>
    <property type="match status" value="1"/>
</dbReference>
<dbReference type="Pfam" id="PF13832">
    <property type="entry name" value="zf-HC5HC2H_2"/>
    <property type="match status" value="1"/>
</dbReference>
<dbReference type="InterPro" id="IPR019787">
    <property type="entry name" value="Znf_PHD-finger"/>
</dbReference>
<dbReference type="Gene3D" id="1.10.1670.10">
    <property type="entry name" value="Helix-hairpin-Helix base-excision DNA repair enzymes (C-terminal)"/>
    <property type="match status" value="1"/>
</dbReference>
<dbReference type="NCBIfam" id="TIGR00588">
    <property type="entry name" value="ogg"/>
    <property type="match status" value="1"/>
</dbReference>
<dbReference type="GO" id="GO:0140078">
    <property type="term" value="F:class I DNA-(apurinic or apyrimidinic site) endonuclease activity"/>
    <property type="evidence" value="ECO:0007669"/>
    <property type="project" value="UniProtKB-EC"/>
</dbReference>
<keyword evidence="15 24" id="KW-0103">Bromodomain</keyword>
<organism evidence="32 33">
    <name type="scientific">Tupaia chinensis</name>
    <name type="common">Chinese tree shrew</name>
    <name type="synonym">Tupaia belangeri chinensis</name>
    <dbReference type="NCBI Taxonomy" id="246437"/>
    <lineage>
        <taxon>Eukaryota</taxon>
        <taxon>Metazoa</taxon>
        <taxon>Chordata</taxon>
        <taxon>Craniata</taxon>
        <taxon>Vertebrata</taxon>
        <taxon>Euteleostomi</taxon>
        <taxon>Mammalia</taxon>
        <taxon>Eutheria</taxon>
        <taxon>Euarchontoglires</taxon>
        <taxon>Scandentia</taxon>
        <taxon>Tupaiidae</taxon>
        <taxon>Tupaia</taxon>
    </lineage>
</organism>
<evidence type="ECO:0000259" key="27">
    <source>
        <dbReference type="PROSITE" id="PS50014"/>
    </source>
</evidence>
<dbReference type="eggNOG" id="KOG0955">
    <property type="taxonomic scope" value="Eukaryota"/>
</dbReference>
<dbReference type="PRINTS" id="PR00503">
    <property type="entry name" value="BROMODOMAIN"/>
</dbReference>
<dbReference type="GO" id="GO:0016607">
    <property type="term" value="C:nuclear speck"/>
    <property type="evidence" value="ECO:0007669"/>
    <property type="project" value="UniProtKB-SubCell"/>
</dbReference>
<dbReference type="EC" id="4.2.99.18" evidence="5"/>
<dbReference type="InterPro" id="IPR004577">
    <property type="entry name" value="Ogg1"/>
</dbReference>
<dbReference type="FunCoup" id="L9KL87">
    <property type="interactions" value="2906"/>
</dbReference>
<dbReference type="PROSITE" id="PS50812">
    <property type="entry name" value="PWWP"/>
    <property type="match status" value="1"/>
</dbReference>
<keyword evidence="17" id="KW-0456">Lyase</keyword>
<dbReference type="CDD" id="cd00056">
    <property type="entry name" value="ENDO3c"/>
    <property type="match status" value="1"/>
</dbReference>
<comment type="catalytic activity">
    <reaction evidence="22">
        <text>2'-deoxyribonucleotide-(2'-deoxyribose 5'-phosphate)-2'-deoxyribonucleotide-DNA = a 3'-end 2'-deoxyribonucleotide-(2,3-dehydro-2,3-deoxyribose 5'-phosphate)-DNA + a 5'-end 5'-phospho-2'-deoxyribonucleoside-DNA + H(+)</text>
        <dbReference type="Rhea" id="RHEA:66592"/>
        <dbReference type="Rhea" id="RHEA-COMP:13180"/>
        <dbReference type="Rhea" id="RHEA-COMP:16897"/>
        <dbReference type="Rhea" id="RHEA-COMP:17067"/>
        <dbReference type="ChEBI" id="CHEBI:15378"/>
        <dbReference type="ChEBI" id="CHEBI:136412"/>
        <dbReference type="ChEBI" id="CHEBI:157695"/>
        <dbReference type="ChEBI" id="CHEBI:167181"/>
        <dbReference type="EC" id="4.2.99.18"/>
    </reaction>
</comment>
<keyword evidence="16" id="KW-0234">DNA repair</keyword>
<dbReference type="FunFam" id="1.20.920.10:FF:000007">
    <property type="entry name" value="Bromodomain-containing protein 1"/>
    <property type="match status" value="1"/>
</dbReference>
<dbReference type="FunFam" id="2.30.30.140:FF:000008">
    <property type="entry name" value="Bromodomain containing 1, isoform CRA_b"/>
    <property type="match status" value="1"/>
</dbReference>
<evidence type="ECO:0000256" key="3">
    <source>
        <dbReference type="ARBA" id="ARBA00004642"/>
    </source>
</evidence>
<feature type="compositionally biased region" description="Basic residues" evidence="26">
    <location>
        <begin position="58"/>
        <end position="67"/>
    </location>
</feature>
<feature type="region of interest" description="Disordered" evidence="26">
    <location>
        <begin position="448"/>
        <end position="482"/>
    </location>
</feature>
<evidence type="ECO:0000256" key="24">
    <source>
        <dbReference type="PROSITE-ProRule" id="PRU00035"/>
    </source>
</evidence>
<dbReference type="GO" id="GO:0016363">
    <property type="term" value="C:nuclear matrix"/>
    <property type="evidence" value="ECO:0007669"/>
    <property type="project" value="UniProtKB-SubCell"/>
</dbReference>
<evidence type="ECO:0000256" key="8">
    <source>
        <dbReference type="ARBA" id="ARBA00022737"/>
    </source>
</evidence>
<feature type="domain" description="PHD-type" evidence="31">
    <location>
        <begin position="327"/>
        <end position="448"/>
    </location>
</feature>
<evidence type="ECO:0000256" key="13">
    <source>
        <dbReference type="ARBA" id="ARBA00022853"/>
    </source>
</evidence>
<feature type="domain" description="PHD-type" evidence="28">
    <location>
        <begin position="273"/>
        <end position="323"/>
    </location>
</feature>
<reference evidence="33" key="1">
    <citation type="submission" date="2012-07" db="EMBL/GenBank/DDBJ databases">
        <title>Genome of the Chinese tree shrew, a rising model animal genetically related to primates.</title>
        <authorList>
            <person name="Zhang G."/>
            <person name="Fan Y."/>
            <person name="Yao Y."/>
            <person name="Huang Z."/>
        </authorList>
    </citation>
    <scope>NUCLEOTIDE SEQUENCE [LARGE SCALE GENOMIC DNA]</scope>
</reference>
<evidence type="ECO:0000313" key="33">
    <source>
        <dbReference type="Proteomes" id="UP000011518"/>
    </source>
</evidence>
<dbReference type="FunFam" id="3.30.40.10:FF:000008">
    <property type="entry name" value="Bromodomain containing 1, isoform CRA_a"/>
    <property type="match status" value="1"/>
</dbReference>
<dbReference type="SUPFAM" id="SSF47370">
    <property type="entry name" value="Bromodomain"/>
    <property type="match status" value="1"/>
</dbReference>
<dbReference type="GO" id="GO:0006325">
    <property type="term" value="P:chromatin organization"/>
    <property type="evidence" value="ECO:0007669"/>
    <property type="project" value="UniProtKB-KW"/>
</dbReference>
<sequence length="1505" mass="170018">MGVDFDVKTFCHNLRATKPPYECPVETCRKVYKSYSGIEYHLYHYDHDNPPPPQQTPLRKHKKKGRQSRPANKQSPSPSEVSQSPGREVMSYAQAQRMVEVDLHGRVHRISIFDNLDVVSEDEEAPEEAPENGSNKENTETPAATPKSGKHKNKEKRKDSNHHHHHNASASATPKLPEVVYRELEQDTPDAPPRPTSYYRYIEKSAEELDEEVEYDMDEEDYIWLDIMNERRKTEGVSPIPQEIFEYLMDRLEKESYFESHNKGDPNALVDEDAVCCICNDGECQNSNVILFCDMCNLAVHQECYGVPYIPEGQWLCRRCLQSPSRAVDCALCPNKGGAFKQTDDGRWAHVVCALWIPEVCFANTVFLEPIDSIEHIPPARWKLTCYICKQRGSGACIQCHKANCYTAFHVTCAQQAGLYMKMEPVRETGANGTSFSVRKTAYCDIHTPPGSARRLPALSHSEGEEDEEEEEDEGKGWSSEKVKKAKAKSRIKMKKARKILAEKRAAAPVVSVPCIPPHRLSKITNRLTIQRKSQFMQRLHSYWTLKRQSRNGVPLLRRLQTHLQSQRNCDQVGRDSEDKNWALKEQLKSWQRLRHDLERARLLVELIRKREKLKRETIKVQQIAMEMQLTPFLILLRKTLEQLQEKDTGNIFSEPVPLSEVTELDEVPDYLDHIKKPMDFLTMKQNLEAYRYLNFDDFEEDFNLIVSNCLKYNAKDTIFYRAAVRLREQGGAVLRQARRQAEKMGIDFETGMHIPHSLAGDEAPHHTEDGGRAKMIKKEMTALRRKLAYQRETGRDGPERHGPSSRGSLTPHPAACDKDGQTDSAAEESSSQETSKGLGPNMSSTPAHEVGRRTSVLFSKKNPKTAGPPKRPGRPPKNRESQMTPSHGGSPVGPPQLPIMGSLRQRKRGRSPRPSSSSDSDSDKSTEDPPMDLPANGFSGGNQPVKKSFLVYRNDCSLPRSSSDSESSSSSSSSAASDRTSTTPSKQGRGKPSFSRGTFPEDSSEDTSGTENEAYSVGTGRGVGHSMVRKSLGRGAGWLSEDEDSPLDALDLVWAKCRGYPSYPALIIDPKMPREGMFHHGVPIPVPPLEVLKLGEQMTQEAREHLYLVLFFDNKRTWQWLPRTKLVPLGVNQDLDKEKMLEGRKSNIRKSVQIAYHRALQHRSKVQGSMGHRTLSSNPALWASIPCPRSELRLDLVLASGQSFRWREQSPGHWSGVLADQVWTLTQTEEQLYCTVYRGDEGWVGRPTIDELEAVRKYFQLDVSLVQLYHHWASTDSHFQEVAQKFQGVRLLRLDPVECLFSFICSSNNNIARITGMVERLCQAFGPRLIQLDDVTYYGFPSLQALAGPEVEGHLRKLGLGYRARYVSGSARAILEKQGGLAWLQQLQEAPYDEALKALCTLPGVGTKVADCICLMALNKPQAVPVDVHVWQIAQRDYSWHPTMSQAKGPSPQANKELGDFFRSLWGPYAGWAQAVLFSADLHRPHRAQEPPTKRRKRSTGPEH</sequence>
<evidence type="ECO:0000256" key="9">
    <source>
        <dbReference type="ARBA" id="ARBA00022763"/>
    </source>
</evidence>
<dbReference type="Pfam" id="PF00855">
    <property type="entry name" value="PWWP"/>
    <property type="match status" value="1"/>
</dbReference>
<comment type="subcellular location">
    <subcellularLocation>
        <location evidence="1">Nucleus matrix</location>
    </subcellularLocation>
    <subcellularLocation>
        <location evidence="2">Nucleus speckle</location>
    </subcellularLocation>
    <subcellularLocation>
        <location evidence="3">Nucleus</location>
        <location evidence="3">Nucleoplasm</location>
    </subcellularLocation>
</comment>
<dbReference type="FunFam" id="1.10.1670.10:FF:000005">
    <property type="entry name" value="N-glycosylase/DNA lyase OGG1"/>
    <property type="match status" value="1"/>
</dbReference>
<dbReference type="FunFam" id="1.10.340.30:FF:000006">
    <property type="entry name" value="N-glycosylase/DNA lyase isoform X2"/>
    <property type="match status" value="1"/>
</dbReference>
<evidence type="ECO:0000256" key="1">
    <source>
        <dbReference type="ARBA" id="ARBA00004109"/>
    </source>
</evidence>
<evidence type="ECO:0000259" key="31">
    <source>
        <dbReference type="PROSITE" id="PS51805"/>
    </source>
</evidence>
<dbReference type="InterPro" id="IPR011257">
    <property type="entry name" value="DNA_glycosylase"/>
</dbReference>
<dbReference type="EMBL" id="KB320774">
    <property type="protein sequence ID" value="ELW63501.1"/>
    <property type="molecule type" value="Genomic_DNA"/>
</dbReference>
<dbReference type="InterPro" id="IPR000313">
    <property type="entry name" value="PWWP_dom"/>
</dbReference>
<dbReference type="CDD" id="cd20156">
    <property type="entry name" value="PWWP_BRPF1"/>
    <property type="match status" value="1"/>
</dbReference>
<dbReference type="SMART" id="SM00293">
    <property type="entry name" value="PWWP"/>
    <property type="match status" value="1"/>
</dbReference>
<feature type="compositionally biased region" description="Basic and acidic residues" evidence="26">
    <location>
        <begin position="1484"/>
        <end position="1494"/>
    </location>
</feature>
<name>L9KL87_TUPCH</name>
<comment type="function">
    <text evidence="21">DNA repair enzyme that incises DNA at 8-oxoG residues. Excises 7,8-dihydro-8-oxoguanine and 2,6-diamino-4-hydroxy-5-N-methylformamidopyrimidine (FAPY) from damaged DNA. Has a beta-lyase activity that nicks DNA 3' to the lesion.</text>
</comment>
<dbReference type="InterPro" id="IPR049583">
    <property type="entry name" value="BRPF1_PWWP"/>
</dbReference>
<dbReference type="InterPro" id="IPR042008">
    <property type="entry name" value="BRPF1_PHD"/>
</dbReference>
<dbReference type="PROSITE" id="PS50016">
    <property type="entry name" value="ZF_PHD_2"/>
    <property type="match status" value="1"/>
</dbReference>
<evidence type="ECO:0000256" key="5">
    <source>
        <dbReference type="ARBA" id="ARBA00012720"/>
    </source>
</evidence>
<proteinExistence type="inferred from homology"/>
<dbReference type="Pfam" id="PF00730">
    <property type="entry name" value="HhH-GPD"/>
    <property type="match status" value="1"/>
</dbReference>
<keyword evidence="14" id="KW-0007">Acetylation</keyword>
<evidence type="ECO:0000256" key="4">
    <source>
        <dbReference type="ARBA" id="ARBA00010679"/>
    </source>
</evidence>
<evidence type="ECO:0000256" key="25">
    <source>
        <dbReference type="PROSITE-ProRule" id="PRU00042"/>
    </source>
</evidence>
<dbReference type="InterPro" id="IPR003265">
    <property type="entry name" value="HhH-GPD_domain"/>
</dbReference>
<evidence type="ECO:0000256" key="26">
    <source>
        <dbReference type="SAM" id="MobiDB-lite"/>
    </source>
</evidence>
<feature type="compositionally biased region" description="Low complexity" evidence="26">
    <location>
        <begin position="823"/>
        <end position="836"/>
    </location>
</feature>
<feature type="compositionally biased region" description="Basic and acidic residues" evidence="26">
    <location>
        <begin position="763"/>
        <end position="774"/>
    </location>
</feature>
<evidence type="ECO:0000256" key="6">
    <source>
        <dbReference type="ARBA" id="ARBA00022553"/>
    </source>
</evidence>
<dbReference type="SMART" id="SM00297">
    <property type="entry name" value="BROMO"/>
    <property type="match status" value="1"/>
</dbReference>
<dbReference type="PROSITE" id="PS01359">
    <property type="entry name" value="ZF_PHD_1"/>
    <property type="match status" value="1"/>
</dbReference>
<dbReference type="SMART" id="SM00478">
    <property type="entry name" value="ENDO3c"/>
    <property type="match status" value="1"/>
</dbReference>
<dbReference type="InterPro" id="IPR013087">
    <property type="entry name" value="Znf_C2H2_type"/>
</dbReference>
<feature type="compositionally biased region" description="Basic residues" evidence="26">
    <location>
        <begin position="148"/>
        <end position="167"/>
    </location>
</feature>
<keyword evidence="11" id="KW-0378">Hydrolase</keyword>
<evidence type="ECO:0000256" key="15">
    <source>
        <dbReference type="ARBA" id="ARBA00023117"/>
    </source>
</evidence>
<evidence type="ECO:0000256" key="11">
    <source>
        <dbReference type="ARBA" id="ARBA00022801"/>
    </source>
</evidence>
<feature type="domain" description="PWWP" evidence="30">
    <location>
        <begin position="1050"/>
        <end position="1133"/>
    </location>
</feature>
<keyword evidence="20" id="KW-0326">Glycosidase</keyword>
<evidence type="ECO:0000256" key="12">
    <source>
        <dbReference type="ARBA" id="ARBA00022833"/>
    </source>
</evidence>
<dbReference type="GO" id="GO:0006357">
    <property type="term" value="P:regulation of transcription by RNA polymerase II"/>
    <property type="evidence" value="ECO:0007669"/>
    <property type="project" value="TreeGrafter"/>
</dbReference>
<evidence type="ECO:0000256" key="20">
    <source>
        <dbReference type="ARBA" id="ARBA00023295"/>
    </source>
</evidence>
<keyword evidence="8" id="KW-0677">Repeat</keyword>
<keyword evidence="7" id="KW-0479">Metal-binding</keyword>
<evidence type="ECO:0000313" key="32">
    <source>
        <dbReference type="EMBL" id="ELW63501.1"/>
    </source>
</evidence>
<dbReference type="GO" id="GO:0003684">
    <property type="term" value="F:damaged DNA binding"/>
    <property type="evidence" value="ECO:0007669"/>
    <property type="project" value="InterPro"/>
</dbReference>
<dbReference type="CDD" id="cd15701">
    <property type="entry name" value="ePHD_BRPF1"/>
    <property type="match status" value="1"/>
</dbReference>
<dbReference type="Gene3D" id="3.30.310.40">
    <property type="match status" value="1"/>
</dbReference>
<gene>
    <name evidence="32" type="ORF">TREES_T100014042</name>
</gene>
<accession>L9KL87</accession>
<dbReference type="PROSITE" id="PS51805">
    <property type="entry name" value="EPHD"/>
    <property type="match status" value="1"/>
</dbReference>
<evidence type="ECO:0000256" key="17">
    <source>
        <dbReference type="ARBA" id="ARBA00023239"/>
    </source>
</evidence>
<feature type="region of interest" description="Disordered" evidence="26">
    <location>
        <begin position="1484"/>
        <end position="1505"/>
    </location>
</feature>
<dbReference type="Gene3D" id="1.10.340.30">
    <property type="entry name" value="Hypothetical protein, domain 2"/>
    <property type="match status" value="1"/>
</dbReference>
<dbReference type="Pfam" id="PF07934">
    <property type="entry name" value="OGG_N"/>
    <property type="match status" value="1"/>
</dbReference>
<feature type="compositionally biased region" description="Low complexity" evidence="26">
    <location>
        <begin position="74"/>
        <end position="85"/>
    </location>
</feature>
<dbReference type="CDD" id="cd15676">
    <property type="entry name" value="PHD_BRPF1"/>
    <property type="match status" value="1"/>
</dbReference>
<feature type="region of interest" description="Disordered" evidence="26">
    <location>
        <begin position="43"/>
        <end position="87"/>
    </location>
</feature>
<dbReference type="GO" id="GO:0006284">
    <property type="term" value="P:base-excision repair"/>
    <property type="evidence" value="ECO:0007669"/>
    <property type="project" value="InterPro"/>
</dbReference>
<dbReference type="GO" id="GO:0034039">
    <property type="term" value="F:8-oxo-7,8-dihydroguanine DNA N-glycosylase activity"/>
    <property type="evidence" value="ECO:0007669"/>
    <property type="project" value="InterPro"/>
</dbReference>
<comment type="similarity">
    <text evidence="4">Belongs to the type-1 OGG1 family.</text>
</comment>
<dbReference type="InterPro" id="IPR036427">
    <property type="entry name" value="Bromodomain-like_sf"/>
</dbReference>
<dbReference type="InterPro" id="IPR019542">
    <property type="entry name" value="Enhancer_polycomb-like_N"/>
</dbReference>
<dbReference type="FunFam" id="3.30.310.40:FF:000001">
    <property type="entry name" value="N-glycosylase/DNA lyase isoform X2"/>
    <property type="match status" value="1"/>
</dbReference>
<evidence type="ECO:0000256" key="10">
    <source>
        <dbReference type="ARBA" id="ARBA00022771"/>
    </source>
</evidence>
<feature type="region of interest" description="Disordered" evidence="26">
    <location>
        <begin position="790"/>
        <end position="1027"/>
    </location>
</feature>
<dbReference type="PANTHER" id="PTHR13793">
    <property type="entry name" value="PHD FINGER PROTEINS"/>
    <property type="match status" value="1"/>
</dbReference>
<dbReference type="Gene3D" id="2.30.30.140">
    <property type="match status" value="1"/>
</dbReference>
<feature type="compositionally biased region" description="Basic and acidic residues" evidence="26">
    <location>
        <begin position="793"/>
        <end position="803"/>
    </location>
</feature>
<evidence type="ECO:0000256" key="2">
    <source>
        <dbReference type="ARBA" id="ARBA00004324"/>
    </source>
</evidence>
<feature type="compositionally biased region" description="Low complexity" evidence="26">
    <location>
        <begin position="958"/>
        <end position="986"/>
    </location>
</feature>
<dbReference type="InterPro" id="IPR023170">
    <property type="entry name" value="HhH_base_excis_C"/>
</dbReference>
<feature type="domain" description="Bromo" evidence="27">
    <location>
        <begin position="645"/>
        <end position="721"/>
    </location>
</feature>
<dbReference type="Pfam" id="PF10513">
    <property type="entry name" value="EPL1"/>
    <property type="match status" value="1"/>
</dbReference>
<dbReference type="CDD" id="cd05512">
    <property type="entry name" value="Bromo_brd1_like"/>
    <property type="match status" value="1"/>
</dbReference>
<evidence type="ECO:0000259" key="29">
    <source>
        <dbReference type="PROSITE" id="PS50157"/>
    </source>
</evidence>
<evidence type="ECO:0000256" key="18">
    <source>
        <dbReference type="ARBA" id="ARBA00023242"/>
    </source>
</evidence>
<feature type="domain" description="C2H2-type" evidence="29">
    <location>
        <begin position="21"/>
        <end position="52"/>
    </location>
</feature>
<keyword evidence="9" id="KW-0227">DNA damage</keyword>
<dbReference type="Gene3D" id="3.30.40.10">
    <property type="entry name" value="Zinc/RING finger domain, C3HC4 (zinc finger)"/>
    <property type="match status" value="2"/>
</dbReference>
<dbReference type="InParanoid" id="L9KL87"/>
<dbReference type="SMART" id="SM00249">
    <property type="entry name" value="PHD"/>
    <property type="match status" value="2"/>
</dbReference>
<evidence type="ECO:0000256" key="16">
    <source>
        <dbReference type="ARBA" id="ARBA00023204"/>
    </source>
</evidence>
<evidence type="ECO:0000256" key="21">
    <source>
        <dbReference type="ARBA" id="ARBA00025652"/>
    </source>
</evidence>
<dbReference type="SUPFAM" id="SSF63748">
    <property type="entry name" value="Tudor/PWWP/MBT"/>
    <property type="match status" value="1"/>
</dbReference>
<dbReference type="InterPro" id="IPR012904">
    <property type="entry name" value="OGG_N"/>
</dbReference>